<dbReference type="CDD" id="cd00060">
    <property type="entry name" value="FHA"/>
    <property type="match status" value="1"/>
</dbReference>
<dbReference type="OrthoDB" id="426285at2759"/>
<evidence type="ECO:0000256" key="1">
    <source>
        <dbReference type="SAM" id="MobiDB-lite"/>
    </source>
</evidence>
<feature type="region of interest" description="Disordered" evidence="1">
    <location>
        <begin position="241"/>
        <end position="261"/>
    </location>
</feature>
<gene>
    <name evidence="3" type="ORF">AK812_SmicGene42022</name>
</gene>
<feature type="region of interest" description="Disordered" evidence="1">
    <location>
        <begin position="905"/>
        <end position="934"/>
    </location>
</feature>
<dbReference type="PANTHER" id="PTHR47938:SF35">
    <property type="entry name" value="PENTATRICOPEPTIDE REPEAT-CONTAINING PROTEIN 4, MITOCHONDRIAL-RELATED"/>
    <property type="match status" value="1"/>
</dbReference>
<sequence>MAVRATSNLKGEAGEGTMAQEHFTESGLQVPYPGEKLFSAECSDTWQEAISSRSQPQGMSQLFARHEELSFTLSREHEFASCLRARVDAEHRGMQHPRGSGKVTAAVLLRRFPFMAEFSENDMSVLLRRYSDENDSDAQCGWLVCRMQVNRAEEQAAGVYSDDDDVDDALSRRVAFSIVRGRSISKKGPKAHAICRHFLRKASQASRNKSAVPPATSNSSSSLDDALAAAEALGNATEQAISGSGAATSEDTRAFQNLSSPESASVNYSEIIVDNENQPVLRPPYTQRQNKTSPIIKPIKGATPIPEPQADNITGAMRDCLLGEWNEWSECVSDGASGYEGPHQISQVLTKIGALSKKRCFRLKEVFRDFDRLRRGASCALLPNAFCACFAVRMQCDNGALFKVEQALDVFIPKISIRDSKDDPKTYFRYGDFCADVSLKEARSLSLVLSLCQVVQLKAAMDGARRNASKCLQQAPKQKNDSGRMASSAPLTKLISTIKAKDPEVGTLQCLRRQAQGRFLQEASGREVAFQEGAAAASLAVSVGGPRIWKLTCSVAPSELAPAFAALGFGYCAGKSVRDDMGFNYLRFCSVVDPFMAPADESKKAVQPPPRASQIMSIYFDFAGRVAAASDAASTRAQGSEGEPFLRQVADDSFRAGKASKNIEKLCEELEVYQMRRHSFWKQEAETRIAKQLDYLDTKGLWAGETVIVSSKDEEQERECEKEKQRDIRALLKLPNGDCDGIANPKKFVEQQVKLLLQTESYRCDLRTQEVSICAKMQQEEAKSTLSQLCLDEVHCMAWRQLQCRCGSAAWKEIQTTSMEPMEAGLVEKAKTSVLVQCHVRILHEAAQRHQDFTLREGKVVRVGRSPTNDVTVNRDGVSQFHAELFIRNVAGELDAGGLCIRDNSKNGTAVRPSSAKPRTKDRPMGRSAPQTRTASLGAAGFTKAINTSGRRSWRKALALWEDAKAAGFGKDEITSSAAVAALAACSQWRQSLSLLQSLHSSSVQRGAFAYNSGLSSCVRAGVWKQGLQLCRAMHRWKIEMQIVTRNAAATLYREIGNWQAAIQSVREAAQSALRLTSISYNSLMGGGGNTWQFAFELFRDAHLRDVECDTVSCNTAISTAKECWTSAFALLRAACAQGVRHDAITIGSGTDACTLTSCWNDALQLLHTARGKDIRIDVLGCCALAAACEARGQWKLALASCMRSVEEGMGTDTALAGAGITACSSANLWEAATKIIFNSMVDASLRVDVISFGAALHACELGGCWHSSLRIVELMAAVGIRQNVVVLGAAISSCRWASKWRWATRLQSQARIQPGQVLFNAHMGACASSSQWREALACCFQAECQSLVPDSIALSTLATACGSHGYWALAMAVDQRRGELAEWQVSDETSLGALVHAMSHSGQWPFAGLLLAEAGKGDLRPDAVSLQEVVGACAQSGAFSVAIDLLRSTREFLHAYQQSPNNVYPQMQN</sequence>
<dbReference type="Gene3D" id="1.25.40.10">
    <property type="entry name" value="Tetratricopeptide repeat domain"/>
    <property type="match status" value="3"/>
</dbReference>
<dbReference type="Gene3D" id="2.60.200.20">
    <property type="match status" value="1"/>
</dbReference>
<reference evidence="3 4" key="1">
    <citation type="submission" date="2016-02" db="EMBL/GenBank/DDBJ databases">
        <title>Genome analysis of coral dinoflagellate symbionts highlights evolutionary adaptations to a symbiotic lifestyle.</title>
        <authorList>
            <person name="Aranda M."/>
            <person name="Li Y."/>
            <person name="Liew Y.J."/>
            <person name="Baumgarten S."/>
            <person name="Simakov O."/>
            <person name="Wilson M."/>
            <person name="Piel J."/>
            <person name="Ashoor H."/>
            <person name="Bougouffa S."/>
            <person name="Bajic V.B."/>
            <person name="Ryu T."/>
            <person name="Ravasi T."/>
            <person name="Bayer T."/>
            <person name="Micklem G."/>
            <person name="Kim H."/>
            <person name="Bhak J."/>
            <person name="Lajeunesse T.C."/>
            <person name="Voolstra C.R."/>
        </authorList>
    </citation>
    <scope>NUCLEOTIDE SEQUENCE [LARGE SCALE GENOMIC DNA]</scope>
    <source>
        <strain evidence="3 4">CCMP2467</strain>
    </source>
</reference>
<dbReference type="SUPFAM" id="SSF49879">
    <property type="entry name" value="SMAD/FHA domain"/>
    <property type="match status" value="1"/>
</dbReference>
<accession>A0A1Q9C4L7</accession>
<dbReference type="Proteomes" id="UP000186817">
    <property type="component" value="Unassembled WGS sequence"/>
</dbReference>
<dbReference type="InterPro" id="IPR011990">
    <property type="entry name" value="TPR-like_helical_dom_sf"/>
</dbReference>
<feature type="domain" description="FHA" evidence="2">
    <location>
        <begin position="861"/>
        <end position="916"/>
    </location>
</feature>
<organism evidence="3 4">
    <name type="scientific">Symbiodinium microadriaticum</name>
    <name type="common">Dinoflagellate</name>
    <name type="synonym">Zooxanthella microadriatica</name>
    <dbReference type="NCBI Taxonomy" id="2951"/>
    <lineage>
        <taxon>Eukaryota</taxon>
        <taxon>Sar</taxon>
        <taxon>Alveolata</taxon>
        <taxon>Dinophyceae</taxon>
        <taxon>Suessiales</taxon>
        <taxon>Symbiodiniaceae</taxon>
        <taxon>Symbiodinium</taxon>
    </lineage>
</organism>
<evidence type="ECO:0000313" key="3">
    <source>
        <dbReference type="EMBL" id="OLP77868.1"/>
    </source>
</evidence>
<name>A0A1Q9C4L7_SYMMI</name>
<comment type="caution">
    <text evidence="3">The sequence shown here is derived from an EMBL/GenBank/DDBJ whole genome shotgun (WGS) entry which is preliminary data.</text>
</comment>
<dbReference type="EMBL" id="LSRX01001697">
    <property type="protein sequence ID" value="OLP77868.1"/>
    <property type="molecule type" value="Genomic_DNA"/>
</dbReference>
<proteinExistence type="predicted"/>
<dbReference type="InterPro" id="IPR000253">
    <property type="entry name" value="FHA_dom"/>
</dbReference>
<dbReference type="Pfam" id="PF00498">
    <property type="entry name" value="FHA"/>
    <property type="match status" value="1"/>
</dbReference>
<dbReference type="InterPro" id="IPR008984">
    <property type="entry name" value="SMAD_FHA_dom_sf"/>
</dbReference>
<dbReference type="GO" id="GO:0003729">
    <property type="term" value="F:mRNA binding"/>
    <property type="evidence" value="ECO:0007669"/>
    <property type="project" value="TreeGrafter"/>
</dbReference>
<keyword evidence="4" id="KW-1185">Reference proteome</keyword>
<dbReference type="PANTHER" id="PTHR47938">
    <property type="entry name" value="RESPIRATORY COMPLEX I CHAPERONE (CIA84), PUTATIVE (AFU_ORTHOLOGUE AFUA_2G06020)-RELATED"/>
    <property type="match status" value="1"/>
</dbReference>
<evidence type="ECO:0000313" key="4">
    <source>
        <dbReference type="Proteomes" id="UP000186817"/>
    </source>
</evidence>
<dbReference type="OMA" id="HEPAKVE"/>
<dbReference type="PROSITE" id="PS50006">
    <property type="entry name" value="FHA_DOMAIN"/>
    <property type="match status" value="1"/>
</dbReference>
<protein>
    <submittedName>
        <fullName evidence="3">Pentatricopeptide repeat-containing protein, chloroplastic</fullName>
    </submittedName>
</protein>
<evidence type="ECO:0000259" key="2">
    <source>
        <dbReference type="PROSITE" id="PS50006"/>
    </source>
</evidence>